<dbReference type="CDD" id="cd17920">
    <property type="entry name" value="DEXHc_RecQ"/>
    <property type="match status" value="1"/>
</dbReference>
<dbReference type="GO" id="GO:0009378">
    <property type="term" value="F:four-way junction helicase activity"/>
    <property type="evidence" value="ECO:0007669"/>
    <property type="project" value="TreeGrafter"/>
</dbReference>
<feature type="domain" description="Helicase C-terminal" evidence="8">
    <location>
        <begin position="1184"/>
        <end position="1338"/>
    </location>
</feature>
<keyword evidence="2" id="KW-0547">Nucleotide-binding</keyword>
<keyword evidence="10" id="KW-1185">Reference proteome</keyword>
<dbReference type="GO" id="GO:0005694">
    <property type="term" value="C:chromosome"/>
    <property type="evidence" value="ECO:0007669"/>
    <property type="project" value="TreeGrafter"/>
</dbReference>
<dbReference type="EC" id="5.6.2.4" evidence="5"/>
<feature type="compositionally biased region" description="Basic and acidic residues" evidence="6">
    <location>
        <begin position="1326"/>
        <end position="1344"/>
    </location>
</feature>
<name>A0A2P4Z761_9HYPO</name>
<dbReference type="GO" id="GO:0005524">
    <property type="term" value="F:ATP binding"/>
    <property type="evidence" value="ECO:0007669"/>
    <property type="project" value="UniProtKB-KW"/>
</dbReference>
<dbReference type="InterPro" id="IPR011545">
    <property type="entry name" value="DEAD/DEAH_box_helicase_dom"/>
</dbReference>
<protein>
    <recommendedName>
        <fullName evidence="5">DNA 3'-5' helicase</fullName>
        <ecNumber evidence="5">5.6.2.4</ecNumber>
    </recommendedName>
</protein>
<accession>A0A2P4Z761</accession>
<dbReference type="Pfam" id="PF00270">
    <property type="entry name" value="DEAD"/>
    <property type="match status" value="1"/>
</dbReference>
<dbReference type="InterPro" id="IPR022698">
    <property type="entry name" value="OrsD"/>
</dbReference>
<feature type="region of interest" description="Disordered" evidence="6">
    <location>
        <begin position="1321"/>
        <end position="1344"/>
    </location>
</feature>
<dbReference type="STRING" id="398673.A0A2P4Z761"/>
<dbReference type="Gene3D" id="3.40.50.300">
    <property type="entry name" value="P-loop containing nucleotide triphosphate hydrolases"/>
    <property type="match status" value="2"/>
</dbReference>
<dbReference type="GO" id="GO:0003676">
    <property type="term" value="F:nucleic acid binding"/>
    <property type="evidence" value="ECO:0007669"/>
    <property type="project" value="InterPro"/>
</dbReference>
<comment type="similarity">
    <text evidence="1">Belongs to the helicase family. RecQ subfamily.</text>
</comment>
<dbReference type="PROSITE" id="PS51192">
    <property type="entry name" value="HELICASE_ATP_BIND_1"/>
    <property type="match status" value="1"/>
</dbReference>
<feature type="compositionally biased region" description="Basic and acidic residues" evidence="6">
    <location>
        <begin position="1163"/>
        <end position="1174"/>
    </location>
</feature>
<dbReference type="SMART" id="SM00490">
    <property type="entry name" value="HELICc"/>
    <property type="match status" value="1"/>
</dbReference>
<evidence type="ECO:0000256" key="3">
    <source>
        <dbReference type="ARBA" id="ARBA00022840"/>
    </source>
</evidence>
<comment type="caution">
    <text evidence="9">The sequence shown here is derived from an EMBL/GenBank/DDBJ whole genome shotgun (WGS) entry which is preliminary data.</text>
</comment>
<dbReference type="InterPro" id="IPR001650">
    <property type="entry name" value="Helicase_C-like"/>
</dbReference>
<dbReference type="GO" id="GO:0000724">
    <property type="term" value="P:double-strand break repair via homologous recombination"/>
    <property type="evidence" value="ECO:0007669"/>
    <property type="project" value="TreeGrafter"/>
</dbReference>
<gene>
    <name evidence="9" type="ORF">TGAM01_v211033</name>
</gene>
<evidence type="ECO:0000259" key="7">
    <source>
        <dbReference type="PROSITE" id="PS51192"/>
    </source>
</evidence>
<dbReference type="InterPro" id="IPR014001">
    <property type="entry name" value="Helicase_ATP-bd"/>
</dbReference>
<evidence type="ECO:0000313" key="10">
    <source>
        <dbReference type="Proteomes" id="UP000054821"/>
    </source>
</evidence>
<reference evidence="9 10" key="1">
    <citation type="journal article" date="2016" name="Genome Announc.">
        <title>Draft Whole-Genome Sequence of Trichoderma gamsii T6085, a Promising Biocontrol Agent of Fusarium Head Blight on Wheat.</title>
        <authorList>
            <person name="Baroncelli R."/>
            <person name="Zapparata A."/>
            <person name="Piaggeschi G."/>
            <person name="Sarrocco S."/>
            <person name="Vannacci G."/>
        </authorList>
    </citation>
    <scope>NUCLEOTIDE SEQUENCE [LARGE SCALE GENOMIC DNA]</scope>
    <source>
        <strain evidence="9 10">T6085</strain>
    </source>
</reference>
<organism evidence="9 10">
    <name type="scientific">Trichoderma gamsii</name>
    <dbReference type="NCBI Taxonomy" id="398673"/>
    <lineage>
        <taxon>Eukaryota</taxon>
        <taxon>Fungi</taxon>
        <taxon>Dikarya</taxon>
        <taxon>Ascomycota</taxon>
        <taxon>Pezizomycotina</taxon>
        <taxon>Sordariomycetes</taxon>
        <taxon>Hypocreomycetidae</taxon>
        <taxon>Hypocreales</taxon>
        <taxon>Hypocreaceae</taxon>
        <taxon>Trichoderma</taxon>
    </lineage>
</organism>
<dbReference type="RefSeq" id="XP_018656137.1">
    <property type="nucleotide sequence ID" value="XM_018810659.1"/>
</dbReference>
<dbReference type="Pfam" id="PF00271">
    <property type="entry name" value="Helicase_C"/>
    <property type="match status" value="1"/>
</dbReference>
<sequence>MDPFVYLPEYPFVICSVCKFACVANEVAAHLQQQHIPATAAEVRRISDVVKAIPGIIKTQEELRQWSVPPPTTPPIPIIPPPEPDGLGCNECPYVARTPKTIRAHYRNKHEWVNDRGPGRWAKKLGAEKERAVPWRTGVQCQRFFPSRVASSWFEVGRGLPPSVKPDQDTDGVDKEAEFLNRIHREDEEAFVKESKAAIKTVDDKWEADRWLNRVGWAAHLKDVDRDDLAKAVRPIEEHEVELQKMWAVFDQVLDSAYAVAVNRSPGTAELYEVERKEIYVTPETPFNGRMEPKSWENYKDKWRTLMCVWQRMELLDEDERPPYRLTTKQAKRWGEFRTGVKAVVSGSDKIGRYTDDRLQRPCLDMVVSMLDHPLQNGNHYESIIISALAVMGMDDHGRWMSALSYTPIYSAVIKVAKYLVLYQSVLERGEEIARLRHTMSRKKAEEKATGLFRIVRQKVRRFMTRISDEADADPTPMNWIINTRTYGLKIRYTTPGGESIDWRGDEIIHGKVRLRMNQLSDMLHNLLEDARRKMATLTMVDDAESIREALPRIPWSRIEDRHGEGDLDYSFLRNPENEWWVQPGSGWVKGRILRSKEKRAAWLSETLDERHPYKAKAVRSYGRALEEFREQIWMLMHMTGGQPARSTEVLGIRMWNTMNGGVRNIFINEGMMCFVTMYHKGFRKSGDIKVIHRYLPREVGELLVWYMWLALPFWQNVQGRLKGKRRKSAFLWADEIVGEDGGKDHGNGSRQENGEDGRDEEEEEERVEEAVFMEWFTERKWTSDRARRVMQRYSKQFSGQQLNISAWRHMAIGIANRYLNGLVGDTEGYGGDDDDDDEGEDGLVDSIYDLQAGHGSHIAGLVYARMFGQGNLGTIHRREEFRRASMQWHRIVRFGADDRSERGGGAGSKRARAAIDIEQEGLRKQRFGRLHRADMQGQLKQMMGETAAFRGSQKRVIEAVVRGEWPVVQVAPTGGGKSLTFMLPAFCTPDGMTIVVTPLLALEGDMVRRCGQMGIDAYVWKSRGVQRGAALVFITPEGAATKGFRAFVERMHGQQRLDRVVVDECHTVLEWSKEFRPRIGKLGEVLKEFGVPVICLTATLKPKEELAFYAQMGFVGDRVRMFRERTTRRNIEYRVEVVEDGIGASAPHGGGARSRGKKRKRGQGEKTAGEEKTAGPGEEEQDPVEQRVCEIVRAWAKVHDAGNVIVYGGSIERVKRIAAAMGSKEYWNKAGSAEDKARWMKEWQESSGGESGWIVATNALGLGVDVPDVRLVVHAGMPRDLRNFVQESGRGGRDGERSESVVVVRRSWLRRQTEALAKAKARRTAAAERREATEETEATESKTGHVMWKGVWGGENRAEGCDRTTGQDGWDEDVVEFAEGKCCRREVLDREMDGNMERIGCAEGEEQCDVCGGQQLKMDLRELEEDEGWMGEEDEEEEEMKRAEVEADFARSQQLIRMTETERMLTAMKEAGDAREFEKQLDEWAGCCVACKIGGRDEMYHKTEECTEKESGTWGKVMEGMKTVKSEMFDIT</sequence>
<evidence type="ECO:0000256" key="4">
    <source>
        <dbReference type="ARBA" id="ARBA00034617"/>
    </source>
</evidence>
<dbReference type="GO" id="GO:0005737">
    <property type="term" value="C:cytoplasm"/>
    <property type="evidence" value="ECO:0007669"/>
    <property type="project" value="TreeGrafter"/>
</dbReference>
<keyword evidence="3" id="KW-0067">ATP-binding</keyword>
<evidence type="ECO:0000259" key="8">
    <source>
        <dbReference type="PROSITE" id="PS51194"/>
    </source>
</evidence>
<dbReference type="SMART" id="SM00487">
    <property type="entry name" value="DEXDc"/>
    <property type="match status" value="1"/>
</dbReference>
<evidence type="ECO:0000313" key="9">
    <source>
        <dbReference type="EMBL" id="PON20110.1"/>
    </source>
</evidence>
<dbReference type="PROSITE" id="PS51194">
    <property type="entry name" value="HELICASE_CTER"/>
    <property type="match status" value="1"/>
</dbReference>
<dbReference type="GeneID" id="29990742"/>
<evidence type="ECO:0000256" key="6">
    <source>
        <dbReference type="SAM" id="MobiDB-lite"/>
    </source>
</evidence>
<feature type="compositionally biased region" description="Acidic residues" evidence="6">
    <location>
        <begin position="758"/>
        <end position="767"/>
    </location>
</feature>
<proteinExistence type="inferred from homology"/>
<dbReference type="InterPro" id="IPR013087">
    <property type="entry name" value="Znf_C2H2_type"/>
</dbReference>
<evidence type="ECO:0000256" key="2">
    <source>
        <dbReference type="ARBA" id="ARBA00022741"/>
    </source>
</evidence>
<feature type="compositionally biased region" description="Basic and acidic residues" evidence="6">
    <location>
        <begin position="741"/>
        <end position="757"/>
    </location>
</feature>
<feature type="region of interest" description="Disordered" evidence="6">
    <location>
        <begin position="741"/>
        <end position="767"/>
    </location>
</feature>
<comment type="catalytic activity">
    <reaction evidence="4">
        <text>Couples ATP hydrolysis with the unwinding of duplex DNA by translocating in the 3'-5' direction.</text>
        <dbReference type="EC" id="5.6.2.4"/>
    </reaction>
</comment>
<dbReference type="SUPFAM" id="SSF52540">
    <property type="entry name" value="P-loop containing nucleoside triphosphate hydrolases"/>
    <property type="match status" value="1"/>
</dbReference>
<dbReference type="PANTHER" id="PTHR13710">
    <property type="entry name" value="DNA HELICASE RECQ FAMILY MEMBER"/>
    <property type="match status" value="1"/>
</dbReference>
<evidence type="ECO:0000256" key="5">
    <source>
        <dbReference type="ARBA" id="ARBA00034808"/>
    </source>
</evidence>
<dbReference type="GO" id="GO:0043138">
    <property type="term" value="F:3'-5' DNA helicase activity"/>
    <property type="evidence" value="ECO:0007669"/>
    <property type="project" value="UniProtKB-EC"/>
</dbReference>
<feature type="domain" description="Helicase ATP-binding" evidence="7">
    <location>
        <begin position="959"/>
        <end position="1119"/>
    </location>
</feature>
<dbReference type="Pfam" id="PF12013">
    <property type="entry name" value="OrsD"/>
    <property type="match status" value="1"/>
</dbReference>
<dbReference type="InterPro" id="IPR027417">
    <property type="entry name" value="P-loop_NTPase"/>
</dbReference>
<dbReference type="SMART" id="SM00355">
    <property type="entry name" value="ZnF_C2H2"/>
    <property type="match status" value="2"/>
</dbReference>
<dbReference type="Proteomes" id="UP000054821">
    <property type="component" value="Unassembled WGS sequence"/>
</dbReference>
<feature type="region of interest" description="Disordered" evidence="6">
    <location>
        <begin position="1145"/>
        <end position="1185"/>
    </location>
</feature>
<evidence type="ECO:0000256" key="1">
    <source>
        <dbReference type="ARBA" id="ARBA00005446"/>
    </source>
</evidence>
<dbReference type="PANTHER" id="PTHR13710:SF154">
    <property type="entry name" value="RECQ HELICASE, PUTATIVE (AFU_ORTHOLOGUE AFUA_6G14720)-RELATED"/>
    <property type="match status" value="1"/>
</dbReference>
<dbReference type="EMBL" id="JPDN02000084">
    <property type="protein sequence ID" value="PON20110.1"/>
    <property type="molecule type" value="Genomic_DNA"/>
</dbReference>